<keyword evidence="2" id="KW-1185">Reference proteome</keyword>
<protein>
    <submittedName>
        <fullName evidence="1">Uncharacterized protein</fullName>
    </submittedName>
</protein>
<accession>A0ABT1I737</accession>
<proteinExistence type="predicted"/>
<reference evidence="1 2" key="1">
    <citation type="submission" date="2022-06" db="EMBL/GenBank/DDBJ databases">
        <title>Genomic Encyclopedia of Archaeal and Bacterial Type Strains, Phase II (KMG-II): from individual species to whole genera.</title>
        <authorList>
            <person name="Goeker M."/>
        </authorList>
    </citation>
    <scope>NUCLEOTIDE SEQUENCE [LARGE SCALE GENOMIC DNA]</scope>
    <source>
        <strain evidence="1 2">DSM 44255</strain>
    </source>
</reference>
<comment type="caution">
    <text evidence="1">The sequence shown here is derived from an EMBL/GenBank/DDBJ whole genome shotgun (WGS) entry which is preliminary data.</text>
</comment>
<sequence>MAATGPSVQGPGGLGRELAEVQLALLGFECLMVGRAGGADLTGAGEFRGPVVTGRSGYVDSSARLRMPSLR</sequence>
<gene>
    <name evidence="1" type="ORF">LV75_000916</name>
</gene>
<organism evidence="1 2">
    <name type="scientific">Actinokineospora diospyrosa</name>
    <dbReference type="NCBI Taxonomy" id="103728"/>
    <lineage>
        <taxon>Bacteria</taxon>
        <taxon>Bacillati</taxon>
        <taxon>Actinomycetota</taxon>
        <taxon>Actinomycetes</taxon>
        <taxon>Pseudonocardiales</taxon>
        <taxon>Pseudonocardiaceae</taxon>
        <taxon>Actinokineospora</taxon>
    </lineage>
</organism>
<dbReference type="EMBL" id="JAMTCO010000002">
    <property type="protein sequence ID" value="MCP2268430.1"/>
    <property type="molecule type" value="Genomic_DNA"/>
</dbReference>
<evidence type="ECO:0000313" key="2">
    <source>
        <dbReference type="Proteomes" id="UP001205185"/>
    </source>
</evidence>
<evidence type="ECO:0000313" key="1">
    <source>
        <dbReference type="EMBL" id="MCP2268430.1"/>
    </source>
</evidence>
<dbReference type="Proteomes" id="UP001205185">
    <property type="component" value="Unassembled WGS sequence"/>
</dbReference>
<name>A0ABT1I737_9PSEU</name>